<dbReference type="Proteomes" id="UP000726737">
    <property type="component" value="Unassembled WGS sequence"/>
</dbReference>
<dbReference type="OrthoDB" id="2536450at2759"/>
<dbReference type="PANTHER" id="PTHR34862">
    <property type="entry name" value="SPARK DOMAIN-CONTAINING PROTEIN"/>
    <property type="match status" value="1"/>
</dbReference>
<dbReference type="PANTHER" id="PTHR34862:SF1">
    <property type="entry name" value="SPARK DOMAIN-CONTAINING PROTEIN"/>
    <property type="match status" value="1"/>
</dbReference>
<name>A0A9P6TWE2_9FUNG</name>
<dbReference type="AlphaFoldDB" id="A0A9P6TWE2"/>
<sequence>MTKLLVGPPTPQVVNETTEAMCSLPACSQQTVTLVENTIDQNCVPGADPNKTMIVNNVLSLYTPAREGLCQKAANGTYCTTLLAQNLTNYVDANPPPSMGSNMTTVNQTEWANYFSNIPTDILCTDCNKAMLAPLDNFIAANQTSFSPTFLGWVDKARTEVKNKCGQDFLGNGTAPNNGTTPNQPASQGKEGENAGFVSVQTSLVLGFISSFVAVGAQFF</sequence>
<dbReference type="EMBL" id="JAAAJA010000799">
    <property type="protein sequence ID" value="KAG0249554.1"/>
    <property type="molecule type" value="Genomic_DNA"/>
</dbReference>
<reference evidence="2" key="1">
    <citation type="journal article" date="2020" name="Fungal Divers.">
        <title>Resolving the Mortierellaceae phylogeny through synthesis of multi-gene phylogenetics and phylogenomics.</title>
        <authorList>
            <person name="Vandepol N."/>
            <person name="Liber J."/>
            <person name="Desiro A."/>
            <person name="Na H."/>
            <person name="Kennedy M."/>
            <person name="Barry K."/>
            <person name="Grigoriev I.V."/>
            <person name="Miller A.N."/>
            <person name="O'Donnell K."/>
            <person name="Stajich J.E."/>
            <person name="Bonito G."/>
        </authorList>
    </citation>
    <scope>NUCLEOTIDE SEQUENCE</scope>
    <source>
        <strain evidence="2">KOD948</strain>
    </source>
</reference>
<feature type="compositionally biased region" description="Low complexity" evidence="1">
    <location>
        <begin position="171"/>
        <end position="186"/>
    </location>
</feature>
<protein>
    <submittedName>
        <fullName evidence="2">Uncharacterized protein</fullName>
    </submittedName>
</protein>
<comment type="caution">
    <text evidence="2">The sequence shown here is derived from an EMBL/GenBank/DDBJ whole genome shotgun (WGS) entry which is preliminary data.</text>
</comment>
<keyword evidence="3" id="KW-1185">Reference proteome</keyword>
<evidence type="ECO:0000256" key="1">
    <source>
        <dbReference type="SAM" id="MobiDB-lite"/>
    </source>
</evidence>
<proteinExistence type="predicted"/>
<evidence type="ECO:0000313" key="2">
    <source>
        <dbReference type="EMBL" id="KAG0249554.1"/>
    </source>
</evidence>
<evidence type="ECO:0000313" key="3">
    <source>
        <dbReference type="Proteomes" id="UP000726737"/>
    </source>
</evidence>
<gene>
    <name evidence="2" type="ORF">BG011_009134</name>
</gene>
<organism evidence="2 3">
    <name type="scientific">Mortierella polycephala</name>
    <dbReference type="NCBI Taxonomy" id="41804"/>
    <lineage>
        <taxon>Eukaryota</taxon>
        <taxon>Fungi</taxon>
        <taxon>Fungi incertae sedis</taxon>
        <taxon>Mucoromycota</taxon>
        <taxon>Mortierellomycotina</taxon>
        <taxon>Mortierellomycetes</taxon>
        <taxon>Mortierellales</taxon>
        <taxon>Mortierellaceae</taxon>
        <taxon>Mortierella</taxon>
    </lineage>
</organism>
<accession>A0A9P6TWE2</accession>
<feature type="region of interest" description="Disordered" evidence="1">
    <location>
        <begin position="168"/>
        <end position="192"/>
    </location>
</feature>